<keyword evidence="5 8" id="KW-0472">Membrane</keyword>
<gene>
    <name evidence="10" type="primary">LOC105273773</name>
</gene>
<dbReference type="OrthoDB" id="7698893at2759"/>
<evidence type="ECO:0000256" key="3">
    <source>
        <dbReference type="ARBA" id="ARBA00022692"/>
    </source>
</evidence>
<dbReference type="PANTHER" id="PTHR21143">
    <property type="entry name" value="INVERTEBRATE GUSTATORY RECEPTOR"/>
    <property type="match status" value="1"/>
</dbReference>
<dbReference type="KEGG" id="fas:105273773"/>
<evidence type="ECO:0000256" key="4">
    <source>
        <dbReference type="ARBA" id="ARBA00022989"/>
    </source>
</evidence>
<keyword evidence="7" id="KW-0807">Transducer</keyword>
<evidence type="ECO:0000256" key="8">
    <source>
        <dbReference type="SAM" id="Phobius"/>
    </source>
</evidence>
<keyword evidence="6" id="KW-0675">Receptor</keyword>
<protein>
    <submittedName>
        <fullName evidence="10">Gustatory receptor 68a-like</fullName>
    </submittedName>
</protein>
<comment type="subcellular location">
    <subcellularLocation>
        <location evidence="1">Cell membrane</location>
        <topology evidence="1">Multi-pass membrane protein</topology>
    </subcellularLocation>
</comment>
<evidence type="ECO:0000256" key="1">
    <source>
        <dbReference type="ARBA" id="ARBA00004651"/>
    </source>
</evidence>
<feature type="transmembrane region" description="Helical" evidence="8">
    <location>
        <begin position="40"/>
        <end position="62"/>
    </location>
</feature>
<dbReference type="GO" id="GO:0050909">
    <property type="term" value="P:sensory perception of taste"/>
    <property type="evidence" value="ECO:0007669"/>
    <property type="project" value="InterPro"/>
</dbReference>
<evidence type="ECO:0000313" key="9">
    <source>
        <dbReference type="Proteomes" id="UP000694866"/>
    </source>
</evidence>
<proteinExistence type="predicted"/>
<keyword evidence="9" id="KW-1185">Reference proteome</keyword>
<keyword evidence="4 8" id="KW-1133">Transmembrane helix</keyword>
<feature type="transmembrane region" description="Helical" evidence="8">
    <location>
        <begin position="6"/>
        <end position="28"/>
    </location>
</feature>
<accession>A0A9R1UA83</accession>
<keyword evidence="2" id="KW-1003">Cell membrane</keyword>
<dbReference type="RefSeq" id="XP_011314696.1">
    <property type="nucleotide sequence ID" value="XM_011316394.1"/>
</dbReference>
<reference evidence="10" key="1">
    <citation type="submission" date="2025-08" db="UniProtKB">
        <authorList>
            <consortium name="RefSeq"/>
        </authorList>
    </citation>
    <scope>IDENTIFICATION</scope>
    <source>
        <strain evidence="10">USDA-PBARC FA_bdor</strain>
        <tissue evidence="10">Whole organism</tissue>
    </source>
</reference>
<dbReference type="InterPro" id="IPR013604">
    <property type="entry name" value="7TM_chemorcpt"/>
</dbReference>
<organism evidence="9 10">
    <name type="scientific">Fopius arisanus</name>
    <dbReference type="NCBI Taxonomy" id="64838"/>
    <lineage>
        <taxon>Eukaryota</taxon>
        <taxon>Metazoa</taxon>
        <taxon>Ecdysozoa</taxon>
        <taxon>Arthropoda</taxon>
        <taxon>Hexapoda</taxon>
        <taxon>Insecta</taxon>
        <taxon>Pterygota</taxon>
        <taxon>Neoptera</taxon>
        <taxon>Endopterygota</taxon>
        <taxon>Hymenoptera</taxon>
        <taxon>Apocrita</taxon>
        <taxon>Ichneumonoidea</taxon>
        <taxon>Braconidae</taxon>
        <taxon>Opiinae</taxon>
        <taxon>Fopius</taxon>
    </lineage>
</organism>
<keyword evidence="3 8" id="KW-0812">Transmembrane</keyword>
<evidence type="ECO:0000256" key="5">
    <source>
        <dbReference type="ARBA" id="ARBA00023136"/>
    </source>
</evidence>
<dbReference type="Pfam" id="PF08395">
    <property type="entry name" value="7tm_7"/>
    <property type="match status" value="1"/>
</dbReference>
<dbReference type="GO" id="GO:0030424">
    <property type="term" value="C:axon"/>
    <property type="evidence" value="ECO:0007669"/>
    <property type="project" value="TreeGrafter"/>
</dbReference>
<sequence>MVEIYFRAPILFFLIAHFINIASYFYVICLHLKQGPDKPITATFLLFLMWLIIHVVEVLATIEAVNSVILQGNQTGNIFHKLIIEYYSTDVVEAVKMISLRIHQEPMKFSLYGFVDLNPSLMYRVFSAITTYFIVMIQLDIQNESDENHC</sequence>
<dbReference type="GO" id="GO:0007165">
    <property type="term" value="P:signal transduction"/>
    <property type="evidence" value="ECO:0007669"/>
    <property type="project" value="UniProtKB-KW"/>
</dbReference>
<dbReference type="GeneID" id="105273773"/>
<name>A0A9R1UA83_9HYME</name>
<dbReference type="GO" id="GO:0007635">
    <property type="term" value="P:chemosensory behavior"/>
    <property type="evidence" value="ECO:0007669"/>
    <property type="project" value="TreeGrafter"/>
</dbReference>
<dbReference type="AlphaFoldDB" id="A0A9R1UA83"/>
<dbReference type="Proteomes" id="UP000694866">
    <property type="component" value="Unplaced"/>
</dbReference>
<feature type="transmembrane region" description="Helical" evidence="8">
    <location>
        <begin position="121"/>
        <end position="139"/>
    </location>
</feature>
<evidence type="ECO:0000256" key="6">
    <source>
        <dbReference type="ARBA" id="ARBA00023170"/>
    </source>
</evidence>
<dbReference type="PANTHER" id="PTHR21143:SF133">
    <property type="entry name" value="GUSTATORY AND PHEROMONE RECEPTOR 32A-RELATED"/>
    <property type="match status" value="1"/>
</dbReference>
<dbReference type="GO" id="GO:0043025">
    <property type="term" value="C:neuronal cell body"/>
    <property type="evidence" value="ECO:0007669"/>
    <property type="project" value="TreeGrafter"/>
</dbReference>
<dbReference type="GO" id="GO:0005886">
    <property type="term" value="C:plasma membrane"/>
    <property type="evidence" value="ECO:0007669"/>
    <property type="project" value="UniProtKB-SubCell"/>
</dbReference>
<evidence type="ECO:0000256" key="2">
    <source>
        <dbReference type="ARBA" id="ARBA00022475"/>
    </source>
</evidence>
<dbReference type="GO" id="GO:0008049">
    <property type="term" value="P:male courtship behavior"/>
    <property type="evidence" value="ECO:0007669"/>
    <property type="project" value="TreeGrafter"/>
</dbReference>
<evidence type="ECO:0000313" key="10">
    <source>
        <dbReference type="RefSeq" id="XP_011314696.1"/>
    </source>
</evidence>
<evidence type="ECO:0000256" key="7">
    <source>
        <dbReference type="ARBA" id="ARBA00023224"/>
    </source>
</evidence>
<dbReference type="GO" id="GO:0030425">
    <property type="term" value="C:dendrite"/>
    <property type="evidence" value="ECO:0007669"/>
    <property type="project" value="TreeGrafter"/>
</dbReference>